<dbReference type="PANTHER" id="PTHR45969">
    <property type="entry name" value="RING ZINC FINGER PROTEIN-RELATED"/>
    <property type="match status" value="1"/>
</dbReference>
<dbReference type="Gene3D" id="3.30.40.10">
    <property type="entry name" value="Zinc/RING finger domain, C3HC4 (zinc finger)"/>
    <property type="match status" value="1"/>
</dbReference>
<evidence type="ECO:0000256" key="4">
    <source>
        <dbReference type="PROSITE-ProRule" id="PRU00175"/>
    </source>
</evidence>
<gene>
    <name evidence="7" type="ORF">V6N12_054278</name>
</gene>
<keyword evidence="5" id="KW-0472">Membrane</keyword>
<evidence type="ECO:0000313" key="7">
    <source>
        <dbReference type="EMBL" id="KAK8527050.1"/>
    </source>
</evidence>
<dbReference type="EMBL" id="JBBPBM010000038">
    <property type="protein sequence ID" value="KAK8527050.1"/>
    <property type="molecule type" value="Genomic_DNA"/>
</dbReference>
<keyword evidence="5" id="KW-1133">Transmembrane helix</keyword>
<dbReference type="Pfam" id="PF13639">
    <property type="entry name" value="zf-RING_2"/>
    <property type="match status" value="1"/>
</dbReference>
<evidence type="ECO:0000256" key="3">
    <source>
        <dbReference type="ARBA" id="ARBA00022833"/>
    </source>
</evidence>
<keyword evidence="3" id="KW-0862">Zinc</keyword>
<keyword evidence="5" id="KW-0812">Transmembrane</keyword>
<sequence length="145" mass="16514">MLASSLSLDHTAMAIDKLGKLFFSLASIVSAVTWAWDFLLRYSLFSCQNQIPAATIAGEDSGDEGVVECAICLCKIDQDDEIRELRCDHLFHQVCLDRWAGYRRSTCPICRLSLAPPQLVSGMEVLRFKFCYFDDSGHRKTWWLR</sequence>
<reference evidence="7 8" key="1">
    <citation type="journal article" date="2024" name="G3 (Bethesda)">
        <title>Genome assembly of Hibiscus sabdariffa L. provides insights into metabolisms of medicinal natural products.</title>
        <authorList>
            <person name="Kim T."/>
        </authorList>
    </citation>
    <scope>NUCLEOTIDE SEQUENCE [LARGE SCALE GENOMIC DNA]</scope>
    <source>
        <strain evidence="7">TK-2024</strain>
        <tissue evidence="7">Old leaves</tissue>
    </source>
</reference>
<name>A0ABR2CZX6_9ROSI</name>
<organism evidence="7 8">
    <name type="scientific">Hibiscus sabdariffa</name>
    <name type="common">roselle</name>
    <dbReference type="NCBI Taxonomy" id="183260"/>
    <lineage>
        <taxon>Eukaryota</taxon>
        <taxon>Viridiplantae</taxon>
        <taxon>Streptophyta</taxon>
        <taxon>Embryophyta</taxon>
        <taxon>Tracheophyta</taxon>
        <taxon>Spermatophyta</taxon>
        <taxon>Magnoliopsida</taxon>
        <taxon>eudicotyledons</taxon>
        <taxon>Gunneridae</taxon>
        <taxon>Pentapetalae</taxon>
        <taxon>rosids</taxon>
        <taxon>malvids</taxon>
        <taxon>Malvales</taxon>
        <taxon>Malvaceae</taxon>
        <taxon>Malvoideae</taxon>
        <taxon>Hibiscus</taxon>
    </lineage>
</organism>
<keyword evidence="8" id="KW-1185">Reference proteome</keyword>
<feature type="transmembrane region" description="Helical" evidence="5">
    <location>
        <begin position="21"/>
        <end position="40"/>
    </location>
</feature>
<keyword evidence="2 4" id="KW-0863">Zinc-finger</keyword>
<feature type="domain" description="RING-type" evidence="6">
    <location>
        <begin position="69"/>
        <end position="111"/>
    </location>
</feature>
<dbReference type="SUPFAM" id="SSF57850">
    <property type="entry name" value="RING/U-box"/>
    <property type="match status" value="1"/>
</dbReference>
<protein>
    <recommendedName>
        <fullName evidence="6">RING-type domain-containing protein</fullName>
    </recommendedName>
</protein>
<dbReference type="PANTHER" id="PTHR45969:SF55">
    <property type="entry name" value="OS07G0686300 PROTEIN"/>
    <property type="match status" value="1"/>
</dbReference>
<dbReference type="CDD" id="cd16448">
    <property type="entry name" value="RING-H2"/>
    <property type="match status" value="1"/>
</dbReference>
<evidence type="ECO:0000256" key="1">
    <source>
        <dbReference type="ARBA" id="ARBA00022723"/>
    </source>
</evidence>
<evidence type="ECO:0000259" key="6">
    <source>
        <dbReference type="PROSITE" id="PS50089"/>
    </source>
</evidence>
<evidence type="ECO:0000256" key="5">
    <source>
        <dbReference type="SAM" id="Phobius"/>
    </source>
</evidence>
<dbReference type="Proteomes" id="UP001472677">
    <property type="component" value="Unassembled WGS sequence"/>
</dbReference>
<evidence type="ECO:0000256" key="2">
    <source>
        <dbReference type="ARBA" id="ARBA00022771"/>
    </source>
</evidence>
<keyword evidence="1" id="KW-0479">Metal-binding</keyword>
<dbReference type="InterPro" id="IPR013083">
    <property type="entry name" value="Znf_RING/FYVE/PHD"/>
</dbReference>
<dbReference type="SMART" id="SM00184">
    <property type="entry name" value="RING"/>
    <property type="match status" value="1"/>
</dbReference>
<comment type="caution">
    <text evidence="7">The sequence shown here is derived from an EMBL/GenBank/DDBJ whole genome shotgun (WGS) entry which is preliminary data.</text>
</comment>
<dbReference type="InterPro" id="IPR001841">
    <property type="entry name" value="Znf_RING"/>
</dbReference>
<proteinExistence type="predicted"/>
<dbReference type="PROSITE" id="PS50089">
    <property type="entry name" value="ZF_RING_2"/>
    <property type="match status" value="1"/>
</dbReference>
<accession>A0ABR2CZX6</accession>
<evidence type="ECO:0000313" key="8">
    <source>
        <dbReference type="Proteomes" id="UP001472677"/>
    </source>
</evidence>